<evidence type="ECO:0000313" key="2">
    <source>
        <dbReference type="Proteomes" id="UP000182192"/>
    </source>
</evidence>
<name>A0A1I1L925_RUMAL</name>
<gene>
    <name evidence="1" type="ORF">SAMN02910406_02131</name>
</gene>
<dbReference type="OrthoDB" id="334526at2"/>
<organism evidence="1 2">
    <name type="scientific">Ruminococcus albus</name>
    <dbReference type="NCBI Taxonomy" id="1264"/>
    <lineage>
        <taxon>Bacteria</taxon>
        <taxon>Bacillati</taxon>
        <taxon>Bacillota</taxon>
        <taxon>Clostridia</taxon>
        <taxon>Eubacteriales</taxon>
        <taxon>Oscillospiraceae</taxon>
        <taxon>Ruminococcus</taxon>
    </lineage>
</organism>
<reference evidence="1 2" key="1">
    <citation type="submission" date="2016-10" db="EMBL/GenBank/DDBJ databases">
        <authorList>
            <person name="de Groot N.N."/>
        </authorList>
    </citation>
    <scope>NUCLEOTIDE SEQUENCE [LARGE SCALE GENOMIC DNA]</scope>
    <source>
        <strain evidence="1 2">AR67</strain>
    </source>
</reference>
<proteinExistence type="predicted"/>
<dbReference type="EMBL" id="FOKQ01000017">
    <property type="protein sequence ID" value="SFC66050.1"/>
    <property type="molecule type" value="Genomic_DNA"/>
</dbReference>
<accession>A0A1I1L925</accession>
<protein>
    <submittedName>
        <fullName evidence="1">Uncharacterized protein</fullName>
    </submittedName>
</protein>
<dbReference type="AlphaFoldDB" id="A0A1I1L925"/>
<dbReference type="RefSeq" id="WP_074961676.1">
    <property type="nucleotide sequence ID" value="NZ_FOKQ01000017.1"/>
</dbReference>
<dbReference type="Proteomes" id="UP000182192">
    <property type="component" value="Unassembled WGS sequence"/>
</dbReference>
<evidence type="ECO:0000313" key="1">
    <source>
        <dbReference type="EMBL" id="SFC66050.1"/>
    </source>
</evidence>
<sequence length="188" mass="21767">MKLTNNRCAVEVTLDDNFDFKSPDHSEYDLILNVDGYTAQDFYRVLSLSVNLYYDKYKIALVGSGQSYPDDCAVLDDEVLTVVQDNRVVILNLHNRTVVATYDTDLYGCAFGLYSTPDGYFIHGELEVARYDKDFNKKWGFSGRDIFVSPNNKQAFRLLEDRVCLYDFEDNYYEIDYNGNLICEQSHK</sequence>